<proteinExistence type="predicted"/>
<dbReference type="EMBL" id="CP022987">
    <property type="protein sequence ID" value="QAA94811.1"/>
    <property type="molecule type" value="Genomic_DNA"/>
</dbReference>
<evidence type="ECO:0000313" key="1">
    <source>
        <dbReference type="EMBL" id="QAA94811.1"/>
    </source>
</evidence>
<dbReference type="InterPro" id="IPR018673">
    <property type="entry name" value="DUF2141"/>
</dbReference>
<keyword evidence="2" id="KW-1185">Reference proteome</keyword>
<dbReference type="KEGG" id="pus:CKA81_13850"/>
<gene>
    <name evidence="1" type="ORF">CKA81_13850</name>
</gene>
<evidence type="ECO:0000313" key="2">
    <source>
        <dbReference type="Proteomes" id="UP000283474"/>
    </source>
</evidence>
<dbReference type="AlphaFoldDB" id="A0A410GEU2"/>
<dbReference type="Pfam" id="PF09912">
    <property type="entry name" value="DUF2141"/>
    <property type="match status" value="1"/>
</dbReference>
<reference evidence="1 2" key="1">
    <citation type="submission" date="2017-08" db="EMBL/GenBank/DDBJ databases">
        <authorList>
            <person name="Park S.-J."/>
            <person name="Kim H."/>
        </authorList>
    </citation>
    <scope>NUCLEOTIDE SEQUENCE [LARGE SCALE GENOMIC DNA]</scope>
    <source>
        <strain evidence="2">ye3</strain>
    </source>
</reference>
<dbReference type="Proteomes" id="UP000283474">
    <property type="component" value="Chromosome"/>
</dbReference>
<protein>
    <recommendedName>
        <fullName evidence="3">DUF2141 domain-containing protein</fullName>
    </recommendedName>
</protein>
<evidence type="ECO:0008006" key="3">
    <source>
        <dbReference type="Google" id="ProtNLM"/>
    </source>
</evidence>
<organism evidence="1 2">
    <name type="scientific">Pollutimonas thiosulfatoxidans</name>
    <dbReference type="NCBI Taxonomy" id="2028345"/>
    <lineage>
        <taxon>Bacteria</taxon>
        <taxon>Pseudomonadati</taxon>
        <taxon>Pseudomonadota</taxon>
        <taxon>Betaproteobacteria</taxon>
        <taxon>Burkholderiales</taxon>
        <taxon>Alcaligenaceae</taxon>
        <taxon>Pollutimonas</taxon>
    </lineage>
</organism>
<name>A0A410GEU2_9BURK</name>
<sequence>MVRLPYCVCVIPRRLAFMAGGRGKGMLSLRRVCLAVAFLVGGLLLAVAAVAAELTVVVQGVNTPQGRVAVALFAQAEGFPKDDSLALARMMVPVDPQAKKASAVFPRLAPGRYAVSVFHDHNDTGKLETNLFGIPLKGYGFSQNVNPSMRAARFTEAQFELPEPGKTIVIDLIYR</sequence>
<dbReference type="OrthoDB" id="9788332at2"/>
<accession>A0A410GEU2</accession>